<feature type="transmembrane region" description="Helical" evidence="1">
    <location>
        <begin position="112"/>
        <end position="131"/>
    </location>
</feature>
<proteinExistence type="predicted"/>
<organism evidence="2 3">
    <name type="scientific">Clostridium estertheticum</name>
    <dbReference type="NCBI Taxonomy" id="238834"/>
    <lineage>
        <taxon>Bacteria</taxon>
        <taxon>Bacillati</taxon>
        <taxon>Bacillota</taxon>
        <taxon>Clostridia</taxon>
        <taxon>Eubacteriales</taxon>
        <taxon>Clostridiaceae</taxon>
        <taxon>Clostridium</taxon>
    </lineage>
</organism>
<feature type="transmembrane region" description="Helical" evidence="1">
    <location>
        <begin position="51"/>
        <end position="79"/>
    </location>
</feature>
<feature type="transmembrane region" description="Helical" evidence="1">
    <location>
        <begin position="85"/>
        <end position="105"/>
    </location>
</feature>
<accession>A0A5N7J7G2</accession>
<keyword evidence="1" id="KW-0812">Transmembrane</keyword>
<evidence type="ECO:0000313" key="3">
    <source>
        <dbReference type="Proteomes" id="UP000342249"/>
    </source>
</evidence>
<comment type="caution">
    <text evidence="2">The sequence shown here is derived from an EMBL/GenBank/DDBJ whole genome shotgun (WGS) entry which is preliminary data.</text>
</comment>
<dbReference type="Pfam" id="PF13787">
    <property type="entry name" value="HXXEE"/>
    <property type="match status" value="1"/>
</dbReference>
<evidence type="ECO:0000313" key="2">
    <source>
        <dbReference type="EMBL" id="MPQ64650.1"/>
    </source>
</evidence>
<dbReference type="AlphaFoldDB" id="A0A5N7J7G2"/>
<keyword evidence="1" id="KW-0472">Membrane</keyword>
<name>A0A5N7J7G2_9CLOT</name>
<dbReference type="Proteomes" id="UP000342249">
    <property type="component" value="Unassembled WGS sequence"/>
</dbReference>
<feature type="transmembrane region" description="Helical" evidence="1">
    <location>
        <begin position="137"/>
        <end position="162"/>
    </location>
</feature>
<reference evidence="2 3" key="1">
    <citation type="journal article" date="2019" name="Lett. Appl. Microbiol.">
        <title>A case of 'blown pack' spoilage of vacuum-packaged pork likely associated with Clostridium estertheticum in Canada.</title>
        <authorList>
            <person name="Zhang P."/>
            <person name="Ward P."/>
            <person name="McMullen L.M."/>
            <person name="Yang X."/>
        </authorList>
    </citation>
    <scope>NUCLEOTIDE SEQUENCE [LARGE SCALE GENOMIC DNA]</scope>
    <source>
        <strain evidence="2 3">MA19</strain>
    </source>
</reference>
<evidence type="ECO:0000256" key="1">
    <source>
        <dbReference type="SAM" id="Phobius"/>
    </source>
</evidence>
<gene>
    <name evidence="2" type="ORF">E4V82_21485</name>
</gene>
<dbReference type="EMBL" id="SPSF01000053">
    <property type="protein sequence ID" value="MPQ64650.1"/>
    <property type="molecule type" value="Genomic_DNA"/>
</dbReference>
<dbReference type="InterPro" id="IPR025671">
    <property type="entry name" value="HXXEE"/>
</dbReference>
<protein>
    <submittedName>
        <fullName evidence="2">HXXEE domain-containing protein</fullName>
    </submittedName>
</protein>
<dbReference type="RefSeq" id="WP_152753804.1">
    <property type="nucleotide sequence ID" value="NZ_SPSE01000056.1"/>
</dbReference>
<keyword evidence="1" id="KW-1133">Transmembrane helix</keyword>
<sequence>MDTMNFIVWMLPIIFMLHDFEEIIMAEVWGKRYGKAINIAWPKLQPFGLNYVYNCQTPTFSIGVEVLFLFFSLISLFSIIFQNYFLWYGTFLGVTLHLVFIHMLICIRFKHYVPGVITSIIFILPSIWFLYDANKILHYGMSTILLASLLGIILTLILMPALHKIMGSWSKCLYKYSEIQEK</sequence>